<feature type="compositionally biased region" description="Basic and acidic residues" evidence="1">
    <location>
        <begin position="779"/>
        <end position="792"/>
    </location>
</feature>
<feature type="compositionally biased region" description="Polar residues" evidence="1">
    <location>
        <begin position="751"/>
        <end position="762"/>
    </location>
</feature>
<accession>A0A238FMM9</accession>
<feature type="region of interest" description="Disordered" evidence="1">
    <location>
        <begin position="1022"/>
        <end position="1070"/>
    </location>
</feature>
<feature type="compositionally biased region" description="Basic and acidic residues" evidence="1">
    <location>
        <begin position="262"/>
        <end position="273"/>
    </location>
</feature>
<feature type="compositionally biased region" description="Polar residues" evidence="1">
    <location>
        <begin position="567"/>
        <end position="582"/>
    </location>
</feature>
<feature type="compositionally biased region" description="Basic and acidic residues" evidence="1">
    <location>
        <begin position="147"/>
        <end position="159"/>
    </location>
</feature>
<feature type="compositionally biased region" description="Polar residues" evidence="1">
    <location>
        <begin position="884"/>
        <end position="900"/>
    </location>
</feature>
<feature type="compositionally biased region" description="Low complexity" evidence="1">
    <location>
        <begin position="163"/>
        <end position="180"/>
    </location>
</feature>
<reference evidence="3" key="1">
    <citation type="submission" date="2016-09" db="EMBL/GenBank/DDBJ databases">
        <authorList>
            <person name="Jeantristanb JTB J.-T."/>
            <person name="Ricardo R."/>
        </authorList>
    </citation>
    <scope>NUCLEOTIDE SEQUENCE [LARGE SCALE GENOMIC DNA]</scope>
</reference>
<feature type="region of interest" description="Disordered" evidence="1">
    <location>
        <begin position="238"/>
        <end position="278"/>
    </location>
</feature>
<organism evidence="2 3">
    <name type="scientific">Microbotryum intermedium</name>
    <dbReference type="NCBI Taxonomy" id="269621"/>
    <lineage>
        <taxon>Eukaryota</taxon>
        <taxon>Fungi</taxon>
        <taxon>Dikarya</taxon>
        <taxon>Basidiomycota</taxon>
        <taxon>Pucciniomycotina</taxon>
        <taxon>Microbotryomycetes</taxon>
        <taxon>Microbotryales</taxon>
        <taxon>Microbotryaceae</taxon>
        <taxon>Microbotryum</taxon>
    </lineage>
</organism>
<feature type="region of interest" description="Disordered" evidence="1">
    <location>
        <begin position="1119"/>
        <end position="1220"/>
    </location>
</feature>
<feature type="region of interest" description="Disordered" evidence="1">
    <location>
        <begin position="557"/>
        <end position="603"/>
    </location>
</feature>
<feature type="compositionally biased region" description="Basic and acidic residues" evidence="1">
    <location>
        <begin position="973"/>
        <end position="982"/>
    </location>
</feature>
<evidence type="ECO:0000313" key="2">
    <source>
        <dbReference type="EMBL" id="SCV74049.1"/>
    </source>
</evidence>
<protein>
    <submittedName>
        <fullName evidence="2">BQ2448_6481 protein</fullName>
    </submittedName>
</protein>
<dbReference type="EMBL" id="FMSP01000020">
    <property type="protein sequence ID" value="SCV74049.1"/>
    <property type="molecule type" value="Genomic_DNA"/>
</dbReference>
<feature type="compositionally biased region" description="Polar residues" evidence="1">
    <location>
        <begin position="1193"/>
        <end position="1210"/>
    </location>
</feature>
<evidence type="ECO:0000256" key="1">
    <source>
        <dbReference type="SAM" id="MobiDB-lite"/>
    </source>
</evidence>
<proteinExistence type="predicted"/>
<keyword evidence="3" id="KW-1185">Reference proteome</keyword>
<feature type="region of interest" description="Disordered" evidence="1">
    <location>
        <begin position="97"/>
        <end position="193"/>
    </location>
</feature>
<name>A0A238FMM9_9BASI</name>
<feature type="compositionally biased region" description="Basic and acidic residues" evidence="1">
    <location>
        <begin position="1179"/>
        <end position="1188"/>
    </location>
</feature>
<dbReference type="Proteomes" id="UP000198372">
    <property type="component" value="Unassembled WGS sequence"/>
</dbReference>
<feature type="compositionally biased region" description="Basic and acidic residues" evidence="1">
    <location>
        <begin position="113"/>
        <end position="122"/>
    </location>
</feature>
<sequence length="1220" mass="134265">MLLRIIPPSGCVIPASLQTHAIPTPPSFPKGLKQPAAWTRTRTTFNNHGIALPTHQCVDRASWLSLAVEQVTWNLEDDVLIVAFVDGSEERWPIAVATPPHSTRVSTLPLKVHSTDSEHSDPMHQAQQTQDKLNDEPAVTTQTPGGDELKARESRDQDRTPLSSSSSWGSWRSSSPPSSSTVHTTCPLTDPSTTHHLRELCDELSTAYEEFVVFGIHYLTDDDLEHIVTMAGDPTIAPLPQWEPDASIGDPSDSLSSSSSLRGDDDRDGEIARDPTPPTAMMRFLGIFKPRWPSTWQEEESPGLHREHLRSAWGEVVRKLESVANAANAAVGVHVPLLAILKNIRTTMLDLFSRVITPAIKDRLNAPTYVMWATSNAAKACRARAIARAGEVAQHILALLDDDGETFDADSEDSSESESDAENHAGPRLLEIIDQLAEEEWDGIDNAFEPGRHERRAALKDKCIHERLSKNVMRECFEDFELRLWCEQTIGRGQVMEDSGDASEGWGTPQGVPHPRASATSVGPWTWARKIPSWEITRPITSDTDISKVTLRRRNVIAGPHAKVATDKNNPNETENPSTSPPATELSENEGHEASPKRKAPAPSTVIALEDPLDEGLLPPRIPQALVTNARDAYLGKDMIAMRRKTHQSLNQVAGLIRKVKELRDYLDDQTTVWDKQRMKEKALKTLPDNEHSCLRNPATSGSTIVEHVLSPPSKRLVPPKAQPLIQRAADRSVSRQVRNELNRRQRSRVIQKNPSPKQGQQADGLASKHPNTPRKRQRENLDIIDLIDHAKSPSPARKRTKQAPSPQSPDQVSDENVGTSDSGLKSECASTRQASNEPNTADDSRSTLSSVLALPWATTGTSAQLRRPPLSHFGSVGDHRVSGNETTSSKSAGPEQSDTPAKRFSIQELLRFRPHPVKPSAQNESHEIESSIEDLPTVRRGPHSWDPRYTYGEDGDEDTRLLNDGENDEEVIELRLPRLSDVEDESESAETGSRIQDEKHIMSDGGLLSRGLEEQDLLSQWVPPRPRSTSPCAPWQGGANPQPTRGGDDFSGPDVVEQNTTEDRSPVTLDVTSLRTTSTKALLQHREDDESSEIDFAVESPEAPAWIHSLRAPLVDTTCRSERSVPPSAEDSRAAIPHLEPVDLEEEEEPTQPTSSTTRALTTPNAFYEIVQAVNPLHAHEEAKGGEGTRGPASSTISHDSNEDAQQQCGVVMGKKPGV</sequence>
<feature type="region of interest" description="Disordered" evidence="1">
    <location>
        <begin position="497"/>
        <end position="521"/>
    </location>
</feature>
<gene>
    <name evidence="2" type="ORF">BQ2448_6481</name>
</gene>
<feature type="compositionally biased region" description="Basic and acidic residues" evidence="1">
    <location>
        <begin position="729"/>
        <end position="744"/>
    </location>
</feature>
<feature type="region of interest" description="Disordered" evidence="1">
    <location>
        <begin position="710"/>
        <end position="848"/>
    </location>
</feature>
<feature type="compositionally biased region" description="Low complexity" evidence="1">
    <location>
        <begin position="252"/>
        <end position="261"/>
    </location>
</feature>
<feature type="compositionally biased region" description="Polar residues" evidence="1">
    <location>
        <begin position="181"/>
        <end position="193"/>
    </location>
</feature>
<evidence type="ECO:0000313" key="3">
    <source>
        <dbReference type="Proteomes" id="UP000198372"/>
    </source>
</evidence>
<dbReference type="OrthoDB" id="3224257at2759"/>
<dbReference type="AlphaFoldDB" id="A0A238FMM9"/>
<feature type="region of interest" description="Disordered" evidence="1">
    <location>
        <begin position="860"/>
        <end position="1002"/>
    </location>
</feature>
<feature type="compositionally biased region" description="Polar residues" evidence="1">
    <location>
        <begin position="803"/>
        <end position="848"/>
    </location>
</feature>